<keyword evidence="3" id="KW-0812">Transmembrane</keyword>
<dbReference type="InterPro" id="IPR000531">
    <property type="entry name" value="Beta-barrel_TonB"/>
</dbReference>
<dbReference type="PANTHER" id="PTHR32552">
    <property type="entry name" value="FERRICHROME IRON RECEPTOR-RELATED"/>
    <property type="match status" value="1"/>
</dbReference>
<reference evidence="8" key="1">
    <citation type="submission" date="2023-07" db="EMBL/GenBank/DDBJ databases">
        <title>Genome content predicts the carbon catabolic preferences of heterotrophic bacteria.</title>
        <authorList>
            <person name="Gralka M."/>
        </authorList>
    </citation>
    <scope>NUCLEOTIDE SEQUENCE</scope>
    <source>
        <strain evidence="8">I3M17_2</strain>
    </source>
</reference>
<proteinExistence type="inferred from homology"/>
<feature type="signal peptide" evidence="5">
    <location>
        <begin position="1"/>
        <end position="25"/>
    </location>
</feature>
<feature type="chain" id="PRO_5043902874" evidence="5">
    <location>
        <begin position="26"/>
        <end position="797"/>
    </location>
</feature>
<dbReference type="PANTHER" id="PTHR32552:SF81">
    <property type="entry name" value="TONB-DEPENDENT OUTER MEMBRANE RECEPTOR"/>
    <property type="match status" value="1"/>
</dbReference>
<keyword evidence="3" id="KW-0998">Cell outer membrane</keyword>
<dbReference type="EMBL" id="JAUOPB010000002">
    <property type="protein sequence ID" value="MDO6421627.1"/>
    <property type="molecule type" value="Genomic_DNA"/>
</dbReference>
<evidence type="ECO:0000259" key="7">
    <source>
        <dbReference type="Pfam" id="PF07715"/>
    </source>
</evidence>
<sequence length="797" mass="87013">MSIKRPLSLAIGCIVAASGAAQTFAQEADNTTRALEEVVVTAERRAADLQSTPIAVSVFSQKALVENDITDVTDLSGFAPNLVVSGQEEQSDIKIFIRGVGTNNPTETGDQGVGVYVDGVYAARAQGALALMYDLENVQVLRGPQGTLFGRNNTGGAVLLRTKRPGHEFEADMSVTYGSFNRQQISAGFTLPVLDNLSFRIAGISDQDDGWVKAVSTDPRGTEHNFSGIDIGRSANAGQRLNYSDVRSARVTGLWDIRDNLSWVLSYETFTDQGVGGLLLNPVLVKEGKYEAFIDSPVSKDMKSDVFRSTVSFDITDGINMEYIFGGSDLHREQVVDQDAGVISRFQEGRTEYQDSVANSHELKIQNIDSDKLEWTVGAYFFTEETGIRFDFDGQGSWLQGGNSFIQPARGAESAAIYAQAKYKVTDALTLTGGIRYTDDLKYDRGGRNVQDCENEFIRPTLGGSALSVFEDFLDNRTGAEGADGLDDFTGKERVRGQCAATLRNDVEAESTQTTYLARADYEWGDSMVYGSVSTGYRAGVIQDGGQSTDPENSTNYELGYKLDTGAFRWNSAAFFMTYEDLIRSGFDEDLNQIVNSNVAGAEIGGLETEITWRVGQGVFSLAGAYLHAEYTDYIVDSAGFGTNNTPVLDENGGETGFYDLAGNRLPQAPEYSVNASFRWDFDTSLGVITPRINVMYSDEVFFRDQNENRSPINNMINDVEQTGFYYGNPAGQEAYAKVNLGVTFDPGSDWTVDLFINNVTDEMTQSSASVDNGTAEGFPGRFSAPRTMGVRFNAQF</sequence>
<evidence type="ECO:0000256" key="4">
    <source>
        <dbReference type="RuleBase" id="RU003357"/>
    </source>
</evidence>
<comment type="caution">
    <text evidence="8">The sequence shown here is derived from an EMBL/GenBank/DDBJ whole genome shotgun (WGS) entry which is preliminary data.</text>
</comment>
<evidence type="ECO:0000259" key="6">
    <source>
        <dbReference type="Pfam" id="PF00593"/>
    </source>
</evidence>
<evidence type="ECO:0000256" key="1">
    <source>
        <dbReference type="ARBA" id="ARBA00023065"/>
    </source>
</evidence>
<dbReference type="Pfam" id="PF07715">
    <property type="entry name" value="Plug"/>
    <property type="match status" value="1"/>
</dbReference>
<keyword evidence="5" id="KW-0732">Signal</keyword>
<gene>
    <name evidence="8" type="ORF">Q4521_03995</name>
</gene>
<feature type="domain" description="TonB-dependent receptor plug" evidence="7">
    <location>
        <begin position="49"/>
        <end position="157"/>
    </location>
</feature>
<evidence type="ECO:0000256" key="2">
    <source>
        <dbReference type="ARBA" id="ARBA00023077"/>
    </source>
</evidence>
<dbReference type="AlphaFoldDB" id="A0AAW7X424"/>
<evidence type="ECO:0000313" key="9">
    <source>
        <dbReference type="Proteomes" id="UP001169760"/>
    </source>
</evidence>
<protein>
    <submittedName>
        <fullName evidence="8">TonB-dependent receptor</fullName>
    </submittedName>
</protein>
<dbReference type="RefSeq" id="WP_216063598.1">
    <property type="nucleotide sequence ID" value="NZ_JAHKPP010000017.1"/>
</dbReference>
<keyword evidence="1" id="KW-0406">Ion transport</keyword>
<dbReference type="Proteomes" id="UP001169760">
    <property type="component" value="Unassembled WGS sequence"/>
</dbReference>
<name>A0AAW7X424_9GAMM</name>
<dbReference type="GO" id="GO:0009279">
    <property type="term" value="C:cell outer membrane"/>
    <property type="evidence" value="ECO:0007669"/>
    <property type="project" value="UniProtKB-SubCell"/>
</dbReference>
<evidence type="ECO:0000256" key="3">
    <source>
        <dbReference type="PROSITE-ProRule" id="PRU01360"/>
    </source>
</evidence>
<keyword evidence="2 4" id="KW-0798">TonB box</keyword>
<keyword evidence="3 4" id="KW-0472">Membrane</keyword>
<dbReference type="InterPro" id="IPR012910">
    <property type="entry name" value="Plug_dom"/>
</dbReference>
<dbReference type="PROSITE" id="PS52016">
    <property type="entry name" value="TONB_DEPENDENT_REC_3"/>
    <property type="match status" value="1"/>
</dbReference>
<evidence type="ECO:0000256" key="5">
    <source>
        <dbReference type="SAM" id="SignalP"/>
    </source>
</evidence>
<dbReference type="InterPro" id="IPR039426">
    <property type="entry name" value="TonB-dep_rcpt-like"/>
</dbReference>
<keyword evidence="3" id="KW-0813">Transport</keyword>
<accession>A0AAW7X424</accession>
<comment type="similarity">
    <text evidence="3 4">Belongs to the TonB-dependent receptor family.</text>
</comment>
<keyword evidence="8" id="KW-0675">Receptor</keyword>
<feature type="domain" description="TonB-dependent receptor-like beta-barrel" evidence="6">
    <location>
        <begin position="236"/>
        <end position="760"/>
    </location>
</feature>
<dbReference type="Pfam" id="PF00593">
    <property type="entry name" value="TonB_dep_Rec_b-barrel"/>
    <property type="match status" value="1"/>
</dbReference>
<evidence type="ECO:0000313" key="8">
    <source>
        <dbReference type="EMBL" id="MDO6421627.1"/>
    </source>
</evidence>
<dbReference type="GO" id="GO:0006811">
    <property type="term" value="P:monoatomic ion transport"/>
    <property type="evidence" value="ECO:0007669"/>
    <property type="project" value="UniProtKB-KW"/>
</dbReference>
<organism evidence="8 9">
    <name type="scientific">Saccharophagus degradans</name>
    <dbReference type="NCBI Taxonomy" id="86304"/>
    <lineage>
        <taxon>Bacteria</taxon>
        <taxon>Pseudomonadati</taxon>
        <taxon>Pseudomonadota</taxon>
        <taxon>Gammaproteobacteria</taxon>
        <taxon>Cellvibrionales</taxon>
        <taxon>Cellvibrionaceae</taxon>
        <taxon>Saccharophagus</taxon>
    </lineage>
</organism>
<keyword evidence="3" id="KW-1134">Transmembrane beta strand</keyword>
<comment type="subcellular location">
    <subcellularLocation>
        <location evidence="3">Cell outer membrane</location>
        <topology evidence="3">Multi-pass membrane protein</topology>
    </subcellularLocation>
</comment>